<evidence type="ECO:0000313" key="14">
    <source>
        <dbReference type="Proteomes" id="UP000628854"/>
    </source>
</evidence>
<feature type="transmembrane region" description="Helical" evidence="12">
    <location>
        <begin position="96"/>
        <end position="114"/>
    </location>
</feature>
<comment type="subcellular location">
    <subcellularLocation>
        <location evidence="12">Cell membrane</location>
        <topology evidence="12">Multi-pass membrane protein</topology>
    </subcellularLocation>
    <subcellularLocation>
        <location evidence="2">Membrane</location>
        <topology evidence="2">Multi-pass membrane protein</topology>
    </subcellularLocation>
</comment>
<dbReference type="RefSeq" id="WP_084393681.1">
    <property type="nucleotide sequence ID" value="NZ_BMKF01000001.1"/>
</dbReference>
<dbReference type="InterPro" id="IPR003780">
    <property type="entry name" value="COX15/CtaA_fam"/>
</dbReference>
<comment type="similarity">
    <text evidence="12">Belongs to the COX15/CtaA family. Type 2 subfamily.</text>
</comment>
<evidence type="ECO:0000256" key="2">
    <source>
        <dbReference type="ARBA" id="ARBA00004141"/>
    </source>
</evidence>
<accession>A0ABQ1J527</accession>
<dbReference type="PANTHER" id="PTHR23289">
    <property type="entry name" value="CYTOCHROME C OXIDASE ASSEMBLY PROTEIN COX15"/>
    <property type="match status" value="1"/>
</dbReference>
<comment type="catalytic activity">
    <reaction evidence="11">
        <text>Fe(II)-heme o + 2 A + H2O = Fe(II)-heme a + 2 AH2</text>
        <dbReference type="Rhea" id="RHEA:63388"/>
        <dbReference type="ChEBI" id="CHEBI:13193"/>
        <dbReference type="ChEBI" id="CHEBI:15377"/>
        <dbReference type="ChEBI" id="CHEBI:17499"/>
        <dbReference type="ChEBI" id="CHEBI:60530"/>
        <dbReference type="ChEBI" id="CHEBI:61715"/>
        <dbReference type="EC" id="1.17.99.9"/>
    </reaction>
    <physiologicalReaction direction="left-to-right" evidence="11">
        <dbReference type="Rhea" id="RHEA:63389"/>
    </physiologicalReaction>
</comment>
<keyword evidence="9 12" id="KW-0472">Membrane</keyword>
<evidence type="ECO:0000256" key="9">
    <source>
        <dbReference type="ARBA" id="ARBA00023136"/>
    </source>
</evidence>
<dbReference type="InterPro" id="IPR023754">
    <property type="entry name" value="HemeA_Synthase_type2"/>
</dbReference>
<feature type="transmembrane region" description="Helical" evidence="12">
    <location>
        <begin position="290"/>
        <end position="309"/>
    </location>
</feature>
<keyword evidence="14" id="KW-1185">Reference proteome</keyword>
<dbReference type="HAMAP" id="MF_01665">
    <property type="entry name" value="HemeA_synth_type2"/>
    <property type="match status" value="1"/>
</dbReference>
<evidence type="ECO:0000313" key="13">
    <source>
        <dbReference type="EMBL" id="GGB60131.1"/>
    </source>
</evidence>
<comment type="pathway">
    <text evidence="10 12">Porphyrin-containing compound metabolism; heme A biosynthesis; heme A from heme O: step 1/1.</text>
</comment>
<comment type="cofactor">
    <cofactor evidence="1 12">
        <name>heme b</name>
        <dbReference type="ChEBI" id="CHEBI:60344"/>
    </cofactor>
</comment>
<evidence type="ECO:0000256" key="3">
    <source>
        <dbReference type="ARBA" id="ARBA00022692"/>
    </source>
</evidence>
<evidence type="ECO:0000256" key="5">
    <source>
        <dbReference type="ARBA" id="ARBA00022989"/>
    </source>
</evidence>
<keyword evidence="8 12" id="KW-0350">Heme biosynthesis</keyword>
<dbReference type="PANTHER" id="PTHR23289:SF2">
    <property type="entry name" value="CYTOCHROME C OXIDASE ASSEMBLY PROTEIN COX15 HOMOLOG"/>
    <property type="match status" value="1"/>
</dbReference>
<keyword evidence="12" id="KW-1003">Cell membrane</keyword>
<evidence type="ECO:0000256" key="8">
    <source>
        <dbReference type="ARBA" id="ARBA00023133"/>
    </source>
</evidence>
<comment type="caution">
    <text evidence="13">The sequence shown here is derived from an EMBL/GenBank/DDBJ whole genome shotgun (WGS) entry which is preliminary data.</text>
</comment>
<keyword evidence="6 12" id="KW-0560">Oxidoreductase</keyword>
<keyword evidence="7 12" id="KW-0408">Iron</keyword>
<gene>
    <name evidence="12 13" type="primary">ctaA</name>
    <name evidence="13" type="ORF">GCM10011503_05760</name>
</gene>
<evidence type="ECO:0000256" key="1">
    <source>
        <dbReference type="ARBA" id="ARBA00001970"/>
    </source>
</evidence>
<dbReference type="EC" id="1.17.99.9" evidence="12"/>
<evidence type="ECO:0000256" key="11">
    <source>
        <dbReference type="ARBA" id="ARBA00048044"/>
    </source>
</evidence>
<evidence type="ECO:0000256" key="6">
    <source>
        <dbReference type="ARBA" id="ARBA00023002"/>
    </source>
</evidence>
<feature type="binding site" description="axial binding residue" evidence="12">
    <location>
        <position position="317"/>
    </location>
    <ligand>
        <name>heme</name>
        <dbReference type="ChEBI" id="CHEBI:30413"/>
    </ligand>
    <ligandPart>
        <name>Fe</name>
        <dbReference type="ChEBI" id="CHEBI:18248"/>
    </ligandPart>
</feature>
<protein>
    <recommendedName>
        <fullName evidence="12">Heme A synthase</fullName>
        <shortName evidence="12">HAS</shortName>
        <ecNumber evidence="12">1.17.99.9</ecNumber>
    </recommendedName>
    <alternativeName>
        <fullName evidence="12">Cytochrome aa3-controlling protein</fullName>
    </alternativeName>
</protein>
<evidence type="ECO:0000256" key="12">
    <source>
        <dbReference type="HAMAP-Rule" id="MF_01665"/>
    </source>
</evidence>
<reference evidence="14" key="1">
    <citation type="journal article" date="2019" name="Int. J. Syst. Evol. Microbiol.">
        <title>The Global Catalogue of Microorganisms (GCM) 10K type strain sequencing project: providing services to taxonomists for standard genome sequencing and annotation.</title>
        <authorList>
            <consortium name="The Broad Institute Genomics Platform"/>
            <consortium name="The Broad Institute Genome Sequencing Center for Infectious Disease"/>
            <person name="Wu L."/>
            <person name="Ma J."/>
        </authorList>
    </citation>
    <scope>NUCLEOTIDE SEQUENCE [LARGE SCALE GENOMIC DNA]</scope>
    <source>
        <strain evidence="14">CGMCC 1.15928</strain>
    </source>
</reference>
<keyword evidence="5 12" id="KW-1133">Transmembrane helix</keyword>
<evidence type="ECO:0000256" key="7">
    <source>
        <dbReference type="ARBA" id="ARBA00023004"/>
    </source>
</evidence>
<dbReference type="Pfam" id="PF02628">
    <property type="entry name" value="COX15-CtaA"/>
    <property type="match status" value="1"/>
</dbReference>
<name>A0ABQ1J527_9PROT</name>
<keyword evidence="4 12" id="KW-0479">Metal-binding</keyword>
<proteinExistence type="inferred from homology"/>
<evidence type="ECO:0000256" key="4">
    <source>
        <dbReference type="ARBA" id="ARBA00022723"/>
    </source>
</evidence>
<feature type="transmembrane region" description="Helical" evidence="12">
    <location>
        <begin position="262"/>
        <end position="278"/>
    </location>
</feature>
<comment type="function">
    <text evidence="12">Catalyzes the conversion of heme O to heme A by two successive hydroxylations of the methyl group at C8. The first hydroxylation forms heme I, the second hydroxylation results in an unstable dihydroxymethyl group, which spontaneously dehydrates, resulting in the formyl group of heme A.</text>
</comment>
<keyword evidence="3 12" id="KW-0812">Transmembrane</keyword>
<dbReference type="EMBL" id="BMKF01000001">
    <property type="protein sequence ID" value="GGB60131.1"/>
    <property type="molecule type" value="Genomic_DNA"/>
</dbReference>
<dbReference type="Proteomes" id="UP000628854">
    <property type="component" value="Unassembled WGS sequence"/>
</dbReference>
<feature type="transmembrane region" description="Helical" evidence="12">
    <location>
        <begin position="194"/>
        <end position="218"/>
    </location>
</feature>
<comment type="subunit">
    <text evidence="12">Interacts with CtaB.</text>
</comment>
<sequence length="346" mass="38025">MAKTETATLWVRRWLILIGLMVYAMILIGGMTRLTDSGLSITEWDLISGALPPFGADAWASEFSKYKQTAEFQQQNYNMTLAEFQYIYWWEWGHRLFGRLIGLIAVGGFTVFAIRKWIGGTLAMHLLALIALGGLQGAIGWWMVSSGIGETDRLDVAPYRLATHFVLALVIIGYTAWLWLDIGKKERLSIGPAGRWLAIVLLVLISVQMASGALVAGLDAGRTYNDWPLMSGEFIPSSYMPAELGIRSLFEGRAATQFNHRMIAYLIWFVALAGIALMRGKDGWRETGTMAVLVTAQAAWGILTLVSSAPLGLAIIHQALGVVLFVAAVRFVWLTGRPAGSGLRMP</sequence>
<feature type="binding site" description="axial binding residue" evidence="12">
    <location>
        <position position="260"/>
    </location>
    <ligand>
        <name>heme</name>
        <dbReference type="ChEBI" id="CHEBI:30413"/>
    </ligand>
    <ligandPart>
        <name>Fe</name>
        <dbReference type="ChEBI" id="CHEBI:18248"/>
    </ligandPart>
</feature>
<organism evidence="13 14">
    <name type="scientific">Henriciella pelagia</name>
    <dbReference type="NCBI Taxonomy" id="1977912"/>
    <lineage>
        <taxon>Bacteria</taxon>
        <taxon>Pseudomonadati</taxon>
        <taxon>Pseudomonadota</taxon>
        <taxon>Alphaproteobacteria</taxon>
        <taxon>Hyphomonadales</taxon>
        <taxon>Hyphomonadaceae</taxon>
        <taxon>Henriciella</taxon>
    </lineage>
</organism>
<feature type="transmembrane region" description="Helical" evidence="12">
    <location>
        <begin position="126"/>
        <end position="144"/>
    </location>
</feature>
<feature type="transmembrane region" description="Helical" evidence="12">
    <location>
        <begin position="12"/>
        <end position="31"/>
    </location>
</feature>
<evidence type="ECO:0000256" key="10">
    <source>
        <dbReference type="ARBA" id="ARBA00044501"/>
    </source>
</evidence>
<feature type="transmembrane region" description="Helical" evidence="12">
    <location>
        <begin position="164"/>
        <end position="182"/>
    </location>
</feature>
<feature type="transmembrane region" description="Helical" evidence="12">
    <location>
        <begin position="315"/>
        <end position="336"/>
    </location>
</feature>